<reference evidence="9 10" key="1">
    <citation type="submission" date="2012-05" db="EMBL/GenBank/DDBJ databases">
        <title>Finished chromosome of genome of Oscillatoria sp. PCC 7112.</title>
        <authorList>
            <consortium name="US DOE Joint Genome Institute"/>
            <person name="Gugger M."/>
            <person name="Coursin T."/>
            <person name="Rippka R."/>
            <person name="Tandeau De Marsac N."/>
            <person name="Huntemann M."/>
            <person name="Wei C.-L."/>
            <person name="Han J."/>
            <person name="Detter J.C."/>
            <person name="Han C."/>
            <person name="Tapia R."/>
            <person name="Davenport K."/>
            <person name="Daligault H."/>
            <person name="Erkkila T."/>
            <person name="Gu W."/>
            <person name="Munk A.C.C."/>
            <person name="Teshima H."/>
            <person name="Xu Y."/>
            <person name="Chain P."/>
            <person name="Chen A."/>
            <person name="Krypides N."/>
            <person name="Mavromatis K."/>
            <person name="Markowitz V."/>
            <person name="Szeto E."/>
            <person name="Ivanova N."/>
            <person name="Mikhailova N."/>
            <person name="Ovchinnikova G."/>
            <person name="Pagani I."/>
            <person name="Pati A."/>
            <person name="Goodwin L."/>
            <person name="Peters L."/>
            <person name="Pitluck S."/>
            <person name="Woyke T."/>
            <person name="Kerfeld C."/>
        </authorList>
    </citation>
    <scope>NUCLEOTIDE SEQUENCE [LARGE SCALE GENOMIC DNA]</scope>
    <source>
        <strain evidence="9 10">PCC 7112</strain>
    </source>
</reference>
<keyword evidence="10" id="KW-1185">Reference proteome</keyword>
<accession>K9VRH7</accession>
<organism evidence="9 10">
    <name type="scientific">Phormidium nigroviride PCC 7112</name>
    <dbReference type="NCBI Taxonomy" id="179408"/>
    <lineage>
        <taxon>Bacteria</taxon>
        <taxon>Bacillati</taxon>
        <taxon>Cyanobacteriota</taxon>
        <taxon>Cyanophyceae</taxon>
        <taxon>Oscillatoriophycideae</taxon>
        <taxon>Oscillatoriales</taxon>
        <taxon>Oscillatoriaceae</taxon>
        <taxon>Phormidium</taxon>
    </lineage>
</organism>
<dbReference type="PATRIC" id="fig|179408.3.peg.7445"/>
<evidence type="ECO:0000256" key="2">
    <source>
        <dbReference type="ARBA" id="ARBA00022676"/>
    </source>
</evidence>
<evidence type="ECO:0000256" key="6">
    <source>
        <dbReference type="ARBA" id="ARBA00023136"/>
    </source>
</evidence>
<keyword evidence="4" id="KW-0812">Transmembrane</keyword>
<keyword evidence="3" id="KW-0808">Transferase</keyword>
<comment type="subcellular location">
    <subcellularLocation>
        <location evidence="1">Membrane</location>
        <topology evidence="1">Single-pass membrane protein</topology>
    </subcellularLocation>
</comment>
<dbReference type="PANTHER" id="PTHR20961:SF38">
    <property type="entry name" value="PROTEIN O-LINKED-MANNOSE BETA-1,4-N-ACETYLGLUCOSAMINYLTRANSFERASE 2"/>
    <property type="match status" value="1"/>
</dbReference>
<gene>
    <name evidence="9" type="ORF">Osc7112_5970</name>
</gene>
<dbReference type="eggNOG" id="COG4421">
    <property type="taxonomic scope" value="Bacteria"/>
</dbReference>
<dbReference type="Pfam" id="PF04577">
    <property type="entry name" value="Glyco_transf_61"/>
    <property type="match status" value="1"/>
</dbReference>
<evidence type="ECO:0000256" key="3">
    <source>
        <dbReference type="ARBA" id="ARBA00022679"/>
    </source>
</evidence>
<dbReference type="EMBL" id="CP003614">
    <property type="protein sequence ID" value="AFZ10164.1"/>
    <property type="molecule type" value="Genomic_DNA"/>
</dbReference>
<sequence>MMNPKLVDQIKQTLKQSLLATSRRVWRTPLDRRTSIKLLDDSIVYKKQHEPINIPALTSVNKGLSRFFATEKTLSFDPDYVWKIFLNQKINSLTICTSGNTLLNNKLLLDLDFRISGAGILEWPYKPNKITYPLVVAPWSHLWCSYYDYIIFVLAKLCRIEEALGKEIWQEAKICYPLRHTDFELGFMTKLGIPESSLIDTRARDTGYHAESVVVGNNQDWYFPSPYDIELLRKKFCLKEKVKPFRKLYLSRSGRRKVKNEVQVREVLKEFDFEILEDISRTVDEQIRLFAEAAVVVGPHGAGFTNLLWSQPGTKVLEFFYGGYTPPYFYYICQLLGLEYSRMVDDNNVAEDWSFIGMDMTVDVEILKREIQKMLE</sequence>
<evidence type="ECO:0000256" key="1">
    <source>
        <dbReference type="ARBA" id="ARBA00004167"/>
    </source>
</evidence>
<keyword evidence="6" id="KW-0472">Membrane</keyword>
<protein>
    <recommendedName>
        <fullName evidence="8">Glycosyltransferase 61 catalytic domain-containing protein</fullName>
    </recommendedName>
</protein>
<dbReference type="KEGG" id="oni:Osc7112_5970"/>
<feature type="domain" description="Glycosyltransferase 61 catalytic" evidence="8">
    <location>
        <begin position="161"/>
        <end position="317"/>
    </location>
</feature>
<proteinExistence type="predicted"/>
<dbReference type="InterPro" id="IPR049625">
    <property type="entry name" value="Glyco_transf_61_cat"/>
</dbReference>
<evidence type="ECO:0000259" key="8">
    <source>
        <dbReference type="Pfam" id="PF04577"/>
    </source>
</evidence>
<keyword evidence="5" id="KW-1133">Transmembrane helix</keyword>
<dbReference type="STRING" id="179408.Osc7112_5970"/>
<dbReference type="Proteomes" id="UP000010478">
    <property type="component" value="Chromosome"/>
</dbReference>
<dbReference type="RefSeq" id="WP_015179364.1">
    <property type="nucleotide sequence ID" value="NC_019729.1"/>
</dbReference>
<keyword evidence="2" id="KW-0328">Glycosyltransferase</keyword>
<dbReference type="GO" id="GO:0097363">
    <property type="term" value="F:protein O-acetylglucosaminyltransferase activity"/>
    <property type="evidence" value="ECO:0007669"/>
    <property type="project" value="TreeGrafter"/>
</dbReference>
<dbReference type="AlphaFoldDB" id="K9VRH7"/>
<dbReference type="InterPro" id="IPR007657">
    <property type="entry name" value="Glycosyltransferase_61"/>
</dbReference>
<evidence type="ECO:0000313" key="10">
    <source>
        <dbReference type="Proteomes" id="UP000010478"/>
    </source>
</evidence>
<evidence type="ECO:0000313" key="9">
    <source>
        <dbReference type="EMBL" id="AFZ10164.1"/>
    </source>
</evidence>
<dbReference type="PANTHER" id="PTHR20961">
    <property type="entry name" value="GLYCOSYLTRANSFERASE"/>
    <property type="match status" value="1"/>
</dbReference>
<evidence type="ECO:0000256" key="4">
    <source>
        <dbReference type="ARBA" id="ARBA00022692"/>
    </source>
</evidence>
<keyword evidence="7" id="KW-0325">Glycoprotein</keyword>
<name>K9VRH7_9CYAN</name>
<dbReference type="HOGENOM" id="CLU_705460_0_0_3"/>
<dbReference type="GO" id="GO:0016020">
    <property type="term" value="C:membrane"/>
    <property type="evidence" value="ECO:0007669"/>
    <property type="project" value="UniProtKB-SubCell"/>
</dbReference>
<dbReference type="GO" id="GO:0035269">
    <property type="term" value="P:protein O-linked glycosylation via mannose"/>
    <property type="evidence" value="ECO:0007669"/>
    <property type="project" value="TreeGrafter"/>
</dbReference>
<evidence type="ECO:0000256" key="7">
    <source>
        <dbReference type="ARBA" id="ARBA00023180"/>
    </source>
</evidence>
<evidence type="ECO:0000256" key="5">
    <source>
        <dbReference type="ARBA" id="ARBA00022989"/>
    </source>
</evidence>